<dbReference type="EMBL" id="JBEYXT010000347">
    <property type="protein sequence ID" value="MEU6806664.1"/>
    <property type="molecule type" value="Genomic_DNA"/>
</dbReference>
<dbReference type="Proteomes" id="UP001551189">
    <property type="component" value="Unassembled WGS sequence"/>
</dbReference>
<gene>
    <name evidence="1" type="ORF">ABZ931_37655</name>
</gene>
<dbReference type="RefSeq" id="WP_359702460.1">
    <property type="nucleotide sequence ID" value="NZ_JBEYXT010000347.1"/>
</dbReference>
<protein>
    <submittedName>
        <fullName evidence="1">Uncharacterized protein</fullName>
    </submittedName>
</protein>
<name>A0ABV3BBV2_9ACTN</name>
<accession>A0ABV3BBV2</accession>
<reference evidence="1 2" key="1">
    <citation type="submission" date="2024-06" db="EMBL/GenBank/DDBJ databases">
        <title>The Natural Products Discovery Center: Release of the First 8490 Sequenced Strains for Exploring Actinobacteria Biosynthetic Diversity.</title>
        <authorList>
            <person name="Kalkreuter E."/>
            <person name="Kautsar S.A."/>
            <person name="Yang D."/>
            <person name="Bader C.D."/>
            <person name="Teijaro C.N."/>
            <person name="Fluegel L."/>
            <person name="Davis C.M."/>
            <person name="Simpson J.R."/>
            <person name="Lauterbach L."/>
            <person name="Steele A.D."/>
            <person name="Gui C."/>
            <person name="Meng S."/>
            <person name="Li G."/>
            <person name="Viehrig K."/>
            <person name="Ye F."/>
            <person name="Su P."/>
            <person name="Kiefer A.F."/>
            <person name="Nichols A."/>
            <person name="Cepeda A.J."/>
            <person name="Yan W."/>
            <person name="Fan B."/>
            <person name="Jiang Y."/>
            <person name="Adhikari A."/>
            <person name="Zheng C.-J."/>
            <person name="Schuster L."/>
            <person name="Cowan T.M."/>
            <person name="Smanski M.J."/>
            <person name="Chevrette M.G."/>
            <person name="De Carvalho L.P.S."/>
            <person name="Shen B."/>
        </authorList>
    </citation>
    <scope>NUCLEOTIDE SEQUENCE [LARGE SCALE GENOMIC DNA]</scope>
    <source>
        <strain evidence="1 2">NPDC046851</strain>
    </source>
</reference>
<organism evidence="1 2">
    <name type="scientific">Streptomyces neyagawaensis</name>
    <dbReference type="NCBI Taxonomy" id="42238"/>
    <lineage>
        <taxon>Bacteria</taxon>
        <taxon>Bacillati</taxon>
        <taxon>Actinomycetota</taxon>
        <taxon>Actinomycetes</taxon>
        <taxon>Kitasatosporales</taxon>
        <taxon>Streptomycetaceae</taxon>
        <taxon>Streptomyces</taxon>
    </lineage>
</organism>
<evidence type="ECO:0000313" key="2">
    <source>
        <dbReference type="Proteomes" id="UP001551189"/>
    </source>
</evidence>
<proteinExistence type="predicted"/>
<sequence length="50" mass="5440">MTDPRTGPALTAGSELMVIAQIEGTNVKPVLMDEGFRLLRDPLITGCVRR</sequence>
<comment type="caution">
    <text evidence="1">The sequence shown here is derived from an EMBL/GenBank/DDBJ whole genome shotgun (WGS) entry which is preliminary data.</text>
</comment>
<evidence type="ECO:0000313" key="1">
    <source>
        <dbReference type="EMBL" id="MEU6806664.1"/>
    </source>
</evidence>
<keyword evidence="2" id="KW-1185">Reference proteome</keyword>